<sequence length="149" mass="16894">RIEDSENYEKVDKIECENMNYQFQLGGSTKLIPSEDEVDVRCVADAEYFCDYDLKYTPNQQALVRQKPDIVSSVKATIECPPSYPFLVIKGQLPIKNAKIKCQNHNGKPRWTVDHTIMTSTGPEVHCIQTLECHIMNPITGSNLKGSFL</sequence>
<protein>
    <submittedName>
        <fullName evidence="1">Uncharacterized protein</fullName>
    </submittedName>
</protein>
<reference evidence="1" key="1">
    <citation type="submission" date="2023-10" db="EMBL/GenBank/DDBJ databases">
        <title>Genome assembly of Pristionchus species.</title>
        <authorList>
            <person name="Yoshida K."/>
            <person name="Sommer R.J."/>
        </authorList>
    </citation>
    <scope>NUCLEOTIDE SEQUENCE</scope>
    <source>
        <strain evidence="1">RS5133</strain>
    </source>
</reference>
<dbReference type="Proteomes" id="UP001432322">
    <property type="component" value="Unassembled WGS sequence"/>
</dbReference>
<evidence type="ECO:0000313" key="2">
    <source>
        <dbReference type="Proteomes" id="UP001432322"/>
    </source>
</evidence>
<feature type="non-terminal residue" evidence="1">
    <location>
        <position position="149"/>
    </location>
</feature>
<name>A0AAV5WUR7_9BILA</name>
<organism evidence="1 2">
    <name type="scientific">Pristionchus fissidentatus</name>
    <dbReference type="NCBI Taxonomy" id="1538716"/>
    <lineage>
        <taxon>Eukaryota</taxon>
        <taxon>Metazoa</taxon>
        <taxon>Ecdysozoa</taxon>
        <taxon>Nematoda</taxon>
        <taxon>Chromadorea</taxon>
        <taxon>Rhabditida</taxon>
        <taxon>Rhabditina</taxon>
        <taxon>Diplogasteromorpha</taxon>
        <taxon>Diplogasteroidea</taxon>
        <taxon>Neodiplogasteridae</taxon>
        <taxon>Pristionchus</taxon>
    </lineage>
</organism>
<dbReference type="EMBL" id="BTSY01000006">
    <property type="protein sequence ID" value="GMT34424.1"/>
    <property type="molecule type" value="Genomic_DNA"/>
</dbReference>
<comment type="caution">
    <text evidence="1">The sequence shown here is derived from an EMBL/GenBank/DDBJ whole genome shotgun (WGS) entry which is preliminary data.</text>
</comment>
<gene>
    <name evidence="1" type="ORF">PFISCL1PPCAC_25721</name>
</gene>
<accession>A0AAV5WUR7</accession>
<keyword evidence="2" id="KW-1185">Reference proteome</keyword>
<proteinExistence type="predicted"/>
<dbReference type="AlphaFoldDB" id="A0AAV5WUR7"/>
<feature type="non-terminal residue" evidence="1">
    <location>
        <position position="1"/>
    </location>
</feature>
<evidence type="ECO:0000313" key="1">
    <source>
        <dbReference type="EMBL" id="GMT34424.1"/>
    </source>
</evidence>